<organism evidence="13 14">
    <name type="scientific">Aureimonas pseudogalii</name>
    <dbReference type="NCBI Taxonomy" id="1744844"/>
    <lineage>
        <taxon>Bacteria</taxon>
        <taxon>Pseudomonadati</taxon>
        <taxon>Pseudomonadota</taxon>
        <taxon>Alphaproteobacteria</taxon>
        <taxon>Hyphomicrobiales</taxon>
        <taxon>Aurantimonadaceae</taxon>
        <taxon>Aureimonas</taxon>
    </lineage>
</organism>
<evidence type="ECO:0000256" key="2">
    <source>
        <dbReference type="ARBA" id="ARBA00022630"/>
    </source>
</evidence>
<comment type="function">
    <text evidence="9">Involved in pyrimidine base degradation. Catalyzes physiologically the reduction of uracil to 5,6-dihydrouracil (DHU) by using NADH as a specific cosubstrate. It also catalyzes the reverse reaction and the reduction of thymine to 5,6-dihydrothymine (DHT).</text>
</comment>
<evidence type="ECO:0000313" key="14">
    <source>
        <dbReference type="Proteomes" id="UP000542776"/>
    </source>
</evidence>
<evidence type="ECO:0000256" key="3">
    <source>
        <dbReference type="ARBA" id="ARBA00022643"/>
    </source>
</evidence>
<sequence>MNEFRPIRGDVAPARLEPEALARGFSDIHPPLKVHEALVESDRCYFCYDAPCMQACPTSIDIPLFIREIQAGNPIGAAKTILSANILGGMCARVCPTETLCEEVCVRETAEGKPVKIGLLQRFATDRLIERGDHPFERAASTGKTVAVVGAGPAGLSCAHRLAMLGHDVTLFDARPKAGGLNEYGIAAYKATNGFAQAEVDFVLSIGGITVETGKALGRDIHLEDLRADYDAVFLGLGLSGVNALGADGEASGGSHDAVAWIADLRQTRDLSDLPVGRRVVVVGGGMTAVDAAVQAKALGAEEVTLVYRRGREAMNASRYEQEIAQTRGVHIRCNLTPKRILAENGHVSGIELERTRSRDGRLELTGETVTIEADQVFKAIGQTFLPDGMTREGADIAMEKGRIRVDAERRTSLGGVWAGGDCIADGSDLTVVAVEDGKIAATSIHEALSARPGLLARIGEAATDAAQTASAWVR</sequence>
<dbReference type="Gene3D" id="1.10.1060.10">
    <property type="entry name" value="Alpha-helical ferredoxin"/>
    <property type="match status" value="1"/>
</dbReference>
<dbReference type="InterPro" id="IPR036188">
    <property type="entry name" value="FAD/NAD-bd_sf"/>
</dbReference>
<dbReference type="InterPro" id="IPR017896">
    <property type="entry name" value="4Fe4S_Fe-S-bd"/>
</dbReference>
<dbReference type="PRINTS" id="PR00469">
    <property type="entry name" value="PNDRDTASEII"/>
</dbReference>
<evidence type="ECO:0000256" key="5">
    <source>
        <dbReference type="ARBA" id="ARBA00030119"/>
    </source>
</evidence>
<comment type="subunit">
    <text evidence="10">Heterotetramer of 2 PreA and 2 PreT subunits.</text>
</comment>
<dbReference type="EMBL" id="JACIEK010000001">
    <property type="protein sequence ID" value="MBB3996434.1"/>
    <property type="molecule type" value="Genomic_DNA"/>
</dbReference>
<keyword evidence="4 13" id="KW-0560">Oxidoreductase</keyword>
<dbReference type="Proteomes" id="UP000542776">
    <property type="component" value="Unassembled WGS sequence"/>
</dbReference>
<dbReference type="InterPro" id="IPR028261">
    <property type="entry name" value="DPD_II"/>
</dbReference>
<evidence type="ECO:0000256" key="8">
    <source>
        <dbReference type="ARBA" id="ARBA00048792"/>
    </source>
</evidence>
<dbReference type="InterPro" id="IPR009051">
    <property type="entry name" value="Helical_ferredxn"/>
</dbReference>
<keyword evidence="14" id="KW-1185">Reference proteome</keyword>
<evidence type="ECO:0000256" key="9">
    <source>
        <dbReference type="ARBA" id="ARBA00049578"/>
    </source>
</evidence>
<protein>
    <recommendedName>
        <fullName evidence="11">dihydrouracil dehydrogenase (NAD(+))</fullName>
        <ecNumber evidence="11">1.3.1.1</ecNumber>
    </recommendedName>
    <alternativeName>
        <fullName evidence="6">Dihydrothymine dehydrogenase</fullName>
    </alternativeName>
    <alternativeName>
        <fullName evidence="5">Dihydrouracil dehydrogenase</fullName>
    </alternativeName>
</protein>
<dbReference type="PANTHER" id="PTHR43073:SF2">
    <property type="entry name" value="DIHYDROPYRIMIDINE DEHYDROGENASE [NADP(+)]"/>
    <property type="match status" value="1"/>
</dbReference>
<dbReference type="Pfam" id="PF07992">
    <property type="entry name" value="Pyr_redox_2"/>
    <property type="match status" value="1"/>
</dbReference>
<dbReference type="PANTHER" id="PTHR43073">
    <property type="entry name" value="DIHYDROPYRIMIDINE DEHYDROGENASE [NADP(+)]"/>
    <property type="match status" value="1"/>
</dbReference>
<dbReference type="EC" id="1.3.1.1" evidence="11"/>
<reference evidence="13 14" key="1">
    <citation type="submission" date="2020-08" db="EMBL/GenBank/DDBJ databases">
        <title>Genomic Encyclopedia of Type Strains, Phase IV (KMG-IV): sequencing the most valuable type-strain genomes for metagenomic binning, comparative biology and taxonomic classification.</title>
        <authorList>
            <person name="Goeker M."/>
        </authorList>
    </citation>
    <scope>NUCLEOTIDE SEQUENCE [LARGE SCALE GENOMIC DNA]</scope>
    <source>
        <strain evidence="13 14">DSM 102238</strain>
    </source>
</reference>
<gene>
    <name evidence="13" type="ORF">GGR04_000255</name>
</gene>
<evidence type="ECO:0000256" key="7">
    <source>
        <dbReference type="ARBA" id="ARBA00047685"/>
    </source>
</evidence>
<feature type="domain" description="4Fe-4S ferredoxin-type" evidence="12">
    <location>
        <begin position="35"/>
        <end position="65"/>
    </location>
</feature>
<proteinExistence type="predicted"/>
<dbReference type="GO" id="GO:0004159">
    <property type="term" value="F:dihydropyrimidine dehydrogenase (NAD+) activity"/>
    <property type="evidence" value="ECO:0007669"/>
    <property type="project" value="UniProtKB-EC"/>
</dbReference>
<dbReference type="RefSeq" id="WP_183197075.1">
    <property type="nucleotide sequence ID" value="NZ_JACIEK010000001.1"/>
</dbReference>
<evidence type="ECO:0000256" key="11">
    <source>
        <dbReference type="ARBA" id="ARBA00049728"/>
    </source>
</evidence>
<evidence type="ECO:0000256" key="6">
    <source>
        <dbReference type="ARBA" id="ARBA00032722"/>
    </source>
</evidence>
<dbReference type="AlphaFoldDB" id="A0A7W6EEN3"/>
<dbReference type="SUPFAM" id="SSF46548">
    <property type="entry name" value="alpha-helical ferredoxin"/>
    <property type="match status" value="1"/>
</dbReference>
<comment type="cofactor">
    <cofactor evidence="1">
        <name>FMN</name>
        <dbReference type="ChEBI" id="CHEBI:58210"/>
    </cofactor>
</comment>
<evidence type="ECO:0000259" key="12">
    <source>
        <dbReference type="PROSITE" id="PS51379"/>
    </source>
</evidence>
<evidence type="ECO:0000313" key="13">
    <source>
        <dbReference type="EMBL" id="MBB3996434.1"/>
    </source>
</evidence>
<dbReference type="Pfam" id="PF14691">
    <property type="entry name" value="Fer4_20"/>
    <property type="match status" value="1"/>
</dbReference>
<evidence type="ECO:0000256" key="4">
    <source>
        <dbReference type="ARBA" id="ARBA00023002"/>
    </source>
</evidence>
<dbReference type="Gene3D" id="3.50.50.60">
    <property type="entry name" value="FAD/NAD(P)-binding domain"/>
    <property type="match status" value="2"/>
</dbReference>
<dbReference type="GO" id="GO:0051536">
    <property type="term" value="F:iron-sulfur cluster binding"/>
    <property type="evidence" value="ECO:0007669"/>
    <property type="project" value="InterPro"/>
</dbReference>
<dbReference type="PRINTS" id="PR00368">
    <property type="entry name" value="FADPNR"/>
</dbReference>
<keyword evidence="3" id="KW-0288">FMN</keyword>
<keyword evidence="2" id="KW-0285">Flavoprotein</keyword>
<dbReference type="PROSITE" id="PS51379">
    <property type="entry name" value="4FE4S_FER_2"/>
    <property type="match status" value="1"/>
</dbReference>
<dbReference type="InterPro" id="IPR023753">
    <property type="entry name" value="FAD/NAD-binding_dom"/>
</dbReference>
<name>A0A7W6EEN3_9HYPH</name>
<dbReference type="SUPFAM" id="SSF51971">
    <property type="entry name" value="Nucleotide-binding domain"/>
    <property type="match status" value="1"/>
</dbReference>
<evidence type="ECO:0000256" key="10">
    <source>
        <dbReference type="ARBA" id="ARBA00049714"/>
    </source>
</evidence>
<comment type="catalytic activity">
    <reaction evidence="7">
        <text>5,6-dihydrothymine + NAD(+) = thymine + NADH + H(+)</text>
        <dbReference type="Rhea" id="RHEA:28791"/>
        <dbReference type="ChEBI" id="CHEBI:15378"/>
        <dbReference type="ChEBI" id="CHEBI:17821"/>
        <dbReference type="ChEBI" id="CHEBI:27468"/>
        <dbReference type="ChEBI" id="CHEBI:57540"/>
        <dbReference type="ChEBI" id="CHEBI:57945"/>
        <dbReference type="EC" id="1.3.1.1"/>
    </reaction>
</comment>
<evidence type="ECO:0000256" key="1">
    <source>
        <dbReference type="ARBA" id="ARBA00001917"/>
    </source>
</evidence>
<comment type="caution">
    <text evidence="13">The sequence shown here is derived from an EMBL/GenBank/DDBJ whole genome shotgun (WGS) entry which is preliminary data.</text>
</comment>
<accession>A0A7W6EEN3</accession>
<comment type="catalytic activity">
    <reaction evidence="8">
        <text>5,6-dihydrouracil + NAD(+) = uracil + NADH + H(+)</text>
        <dbReference type="Rhea" id="RHEA:20189"/>
        <dbReference type="ChEBI" id="CHEBI:15378"/>
        <dbReference type="ChEBI" id="CHEBI:15901"/>
        <dbReference type="ChEBI" id="CHEBI:17568"/>
        <dbReference type="ChEBI" id="CHEBI:57540"/>
        <dbReference type="ChEBI" id="CHEBI:57945"/>
        <dbReference type="EC" id="1.3.1.1"/>
    </reaction>
</comment>